<dbReference type="InterPro" id="IPR002575">
    <property type="entry name" value="Aminoglycoside_PTrfase"/>
</dbReference>
<evidence type="ECO:0000313" key="3">
    <source>
        <dbReference type="Proteomes" id="UP000199820"/>
    </source>
</evidence>
<dbReference type="SUPFAM" id="SSF52091">
    <property type="entry name" value="SpoIIaa-like"/>
    <property type="match status" value="1"/>
</dbReference>
<dbReference type="Proteomes" id="UP000199820">
    <property type="component" value="Unassembled WGS sequence"/>
</dbReference>
<evidence type="ECO:0000259" key="1">
    <source>
        <dbReference type="PROSITE" id="PS50801"/>
    </source>
</evidence>
<dbReference type="InterPro" id="IPR036513">
    <property type="entry name" value="STAS_dom_sf"/>
</dbReference>
<dbReference type="SUPFAM" id="SSF56112">
    <property type="entry name" value="Protein kinase-like (PK-like)"/>
    <property type="match status" value="1"/>
</dbReference>
<feature type="domain" description="STAS" evidence="1">
    <location>
        <begin position="11"/>
        <end position="93"/>
    </location>
</feature>
<name>A0A1I0HPP6_9FIRM</name>
<dbReference type="PROSITE" id="PS50801">
    <property type="entry name" value="STAS"/>
    <property type="match status" value="1"/>
</dbReference>
<evidence type="ECO:0000313" key="2">
    <source>
        <dbReference type="EMBL" id="SET86059.1"/>
    </source>
</evidence>
<dbReference type="OrthoDB" id="9802385at2"/>
<dbReference type="AlphaFoldDB" id="A0A1I0HPP6"/>
<dbReference type="Pfam" id="PF01636">
    <property type="entry name" value="APH"/>
    <property type="match status" value="1"/>
</dbReference>
<dbReference type="Gene3D" id="3.90.1200.10">
    <property type="match status" value="1"/>
</dbReference>
<dbReference type="EMBL" id="FOIL01000055">
    <property type="protein sequence ID" value="SET86059.1"/>
    <property type="molecule type" value="Genomic_DNA"/>
</dbReference>
<gene>
    <name evidence="2" type="ORF">SAMN04487771_105517</name>
</gene>
<dbReference type="RefSeq" id="WP_074650274.1">
    <property type="nucleotide sequence ID" value="NZ_FOIL01000055.1"/>
</dbReference>
<dbReference type="Pfam" id="PF01740">
    <property type="entry name" value="STAS"/>
    <property type="match status" value="1"/>
</dbReference>
<reference evidence="3" key="1">
    <citation type="submission" date="2016-10" db="EMBL/GenBank/DDBJ databases">
        <authorList>
            <person name="Varghese N."/>
            <person name="Submissions S."/>
        </authorList>
    </citation>
    <scope>NUCLEOTIDE SEQUENCE [LARGE SCALE GENOMIC DNA]</scope>
    <source>
        <strain evidence="3">KH1P1</strain>
    </source>
</reference>
<dbReference type="InterPro" id="IPR002645">
    <property type="entry name" value="STAS_dom"/>
</dbReference>
<protein>
    <submittedName>
        <fullName evidence="2">TIGR02172 family protein</fullName>
    </submittedName>
</protein>
<dbReference type="CDD" id="cd07043">
    <property type="entry name" value="STAS_anti-anti-sigma_factors"/>
    <property type="match status" value="1"/>
</dbReference>
<organism evidence="2 3">
    <name type="scientific">[Clostridium] aminophilum</name>
    <dbReference type="NCBI Taxonomy" id="1526"/>
    <lineage>
        <taxon>Bacteria</taxon>
        <taxon>Bacillati</taxon>
        <taxon>Bacillota</taxon>
        <taxon>Clostridia</taxon>
        <taxon>Lachnospirales</taxon>
        <taxon>Lachnospiraceae</taxon>
    </lineage>
</organism>
<dbReference type="InterPro" id="IPR011009">
    <property type="entry name" value="Kinase-like_dom_sf"/>
</dbReference>
<accession>A0A1I0HPP6</accession>
<dbReference type="GO" id="GO:0043856">
    <property type="term" value="F:anti-sigma factor antagonist activity"/>
    <property type="evidence" value="ECO:0007669"/>
    <property type="project" value="TreeGrafter"/>
</dbReference>
<sequence length="391" mass="43890">MLVSMTDSNQLRISGRIDAGNAAELEKQMLEECLPEMTAQCADKEITIDASGLEYISSAGLRVLLKFKKTADRPVIINNVSSEIFDIFDVTGFASIFDVRKKMREVDASGCEIIGRGGNGTVYKLDDETILKEYHGNTSLEDICKEKEYAKTCFVNGISTAISYDIVRCGENYGIVFEMIKADTVAGTIRKHPEMLDDLAAKMGRLFKQMHETELPNGALPDTAAFLKEKIRQMGKYYTPAEQELLYKLLETAGEKKGIVHGDFHTQNVMLQDGEVVLIDMADVSLGAPLIDLGISYFLFVDGAKSRPWDVERFLGISPEQALRIWDIMLRTYYETDDEAVLKEKEEQIRLFSLFKVALNPAIWPNASAQAVEAFVNTARDRLFPLLEKKY</sequence>
<proteinExistence type="predicted"/>
<dbReference type="Gene3D" id="3.30.750.24">
    <property type="entry name" value="STAS domain"/>
    <property type="match status" value="1"/>
</dbReference>
<dbReference type="PANTHER" id="PTHR33495">
    <property type="entry name" value="ANTI-SIGMA FACTOR ANTAGONIST TM_1081-RELATED-RELATED"/>
    <property type="match status" value="1"/>
</dbReference>
<keyword evidence="3" id="KW-1185">Reference proteome</keyword>